<feature type="transmembrane region" description="Helical" evidence="1">
    <location>
        <begin position="40"/>
        <end position="62"/>
    </location>
</feature>
<evidence type="ECO:0000313" key="3">
    <source>
        <dbReference type="Proteomes" id="UP000467132"/>
    </source>
</evidence>
<protein>
    <submittedName>
        <fullName evidence="2">Uncharacterized protein</fullName>
    </submittedName>
</protein>
<proteinExistence type="predicted"/>
<dbReference type="EMBL" id="QXXA01000015">
    <property type="protein sequence ID" value="NBI07815.1"/>
    <property type="molecule type" value="Genomic_DNA"/>
</dbReference>
<evidence type="ECO:0000256" key="1">
    <source>
        <dbReference type="SAM" id="Phobius"/>
    </source>
</evidence>
<keyword evidence="1" id="KW-0472">Membrane</keyword>
<dbReference type="Proteomes" id="UP000467132">
    <property type="component" value="Unassembled WGS sequence"/>
</dbReference>
<keyword evidence="1" id="KW-1133">Transmembrane helix</keyword>
<accession>A0A845QZA6</accession>
<keyword evidence="3" id="KW-1185">Reference proteome</keyword>
<keyword evidence="1" id="KW-0812">Transmembrane</keyword>
<comment type="caution">
    <text evidence="2">The sequence shown here is derived from an EMBL/GenBank/DDBJ whole genome shotgun (WGS) entry which is preliminary data.</text>
</comment>
<feature type="transmembrane region" description="Helical" evidence="1">
    <location>
        <begin position="6"/>
        <end position="28"/>
    </location>
</feature>
<name>A0A845QZA6_9CLOT</name>
<organism evidence="2 3">
    <name type="scientific">Senegalia massiliensis</name>
    <dbReference type="NCBI Taxonomy" id="1720316"/>
    <lineage>
        <taxon>Bacteria</taxon>
        <taxon>Bacillati</taxon>
        <taxon>Bacillota</taxon>
        <taxon>Clostridia</taxon>
        <taxon>Eubacteriales</taxon>
        <taxon>Clostridiaceae</taxon>
        <taxon>Senegalia</taxon>
    </lineage>
</organism>
<evidence type="ECO:0000313" key="2">
    <source>
        <dbReference type="EMBL" id="NBI07815.1"/>
    </source>
</evidence>
<dbReference type="AlphaFoldDB" id="A0A845QZA6"/>
<reference evidence="2 3" key="1">
    <citation type="submission" date="2018-08" db="EMBL/GenBank/DDBJ databases">
        <title>Murine metabolic-syndrome-specific gut microbial biobank.</title>
        <authorList>
            <person name="Liu C."/>
        </authorList>
    </citation>
    <scope>NUCLEOTIDE SEQUENCE [LARGE SCALE GENOMIC DNA]</scope>
    <source>
        <strain evidence="2 3">583</strain>
    </source>
</reference>
<dbReference type="RefSeq" id="WP_160198282.1">
    <property type="nucleotide sequence ID" value="NZ_QXXA01000015.1"/>
</dbReference>
<sequence length="89" mass="10376">MKFDLILFFLLIISGIEIFTSIFTRPLLKFDKKGQKRETKVYTVVKLIFIVLFIGITIYFLYRAVYTLGILLDIPVDKSLLDIIRGLTK</sequence>
<gene>
    <name evidence="2" type="ORF">D3Z33_13220</name>
</gene>